<sequence length="128" mass="15367">MSDSAAILKDLKLAEKRDLVVYLPYYDEKRRRYLPWSMSLYQHKSLEGARKIEGGEDIPFVATWNTSMLPADLTRCRVMFEHNADLTYEVMMPNYEFMKHLIQVVYSFKHHHVIDFSQEFYKKLLHME</sequence>
<evidence type="ECO:0000313" key="2">
    <source>
        <dbReference type="Proteomes" id="UP000326169"/>
    </source>
</evidence>
<dbReference type="EMBL" id="BIMW01000119">
    <property type="protein sequence ID" value="GCE95007.1"/>
    <property type="molecule type" value="Genomic_DNA"/>
</dbReference>
<organism evidence="1 2">
    <name type="scientific">Limnospira platensis NIES-46</name>
    <dbReference type="NCBI Taxonomy" id="1236695"/>
    <lineage>
        <taxon>Bacteria</taxon>
        <taxon>Bacillati</taxon>
        <taxon>Cyanobacteriota</taxon>
        <taxon>Cyanophyceae</taxon>
        <taxon>Oscillatoriophycideae</taxon>
        <taxon>Oscillatoriales</taxon>
        <taxon>Sirenicapillariaceae</taxon>
        <taxon>Limnospira</taxon>
    </lineage>
</organism>
<keyword evidence="2" id="KW-1185">Reference proteome</keyword>
<dbReference type="Proteomes" id="UP000326169">
    <property type="component" value="Unassembled WGS sequence"/>
</dbReference>
<reference evidence="1 2" key="1">
    <citation type="journal article" date="2019" name="J Genomics">
        <title>The Draft Genome of a Hydrogen-producing Cyanobacterium, Arthrospira platensis NIES-46.</title>
        <authorList>
            <person name="Suzuki S."/>
            <person name="Yamaguchi H."/>
            <person name="Kawachi M."/>
        </authorList>
    </citation>
    <scope>NUCLEOTIDE SEQUENCE [LARGE SCALE GENOMIC DNA]</scope>
    <source>
        <strain evidence="1 2">NIES-46</strain>
    </source>
</reference>
<name>A0A5M3T810_LIMPL</name>
<comment type="caution">
    <text evidence="1">The sequence shown here is derived from an EMBL/GenBank/DDBJ whole genome shotgun (WGS) entry which is preliminary data.</text>
</comment>
<evidence type="ECO:0000313" key="1">
    <source>
        <dbReference type="EMBL" id="GCE95007.1"/>
    </source>
</evidence>
<dbReference type="NCBIfam" id="NF045587">
    <property type="entry name" value="T4P_biogen_EbsA"/>
    <property type="match status" value="1"/>
</dbReference>
<protein>
    <submittedName>
        <fullName evidence="1">Uncharacterized protein</fullName>
    </submittedName>
</protein>
<gene>
    <name evidence="1" type="ORF">NIES46_30680</name>
</gene>
<dbReference type="InterPro" id="IPR054652">
    <property type="entry name" value="T4P_EbsA-like"/>
</dbReference>
<dbReference type="GeneID" id="301683874"/>
<accession>A0A5M3T810</accession>
<dbReference type="RefSeq" id="WP_014275181.1">
    <property type="nucleotide sequence ID" value="NZ_BIMW01000119.1"/>
</dbReference>
<proteinExistence type="predicted"/>